<evidence type="ECO:0000313" key="3">
    <source>
        <dbReference type="Proteomes" id="UP000236370"/>
    </source>
</evidence>
<proteinExistence type="predicted"/>
<feature type="region of interest" description="Disordered" evidence="1">
    <location>
        <begin position="36"/>
        <end position="79"/>
    </location>
</feature>
<dbReference type="Proteomes" id="UP000236370">
    <property type="component" value="Unassembled WGS sequence"/>
</dbReference>
<dbReference type="AlphaFoldDB" id="A0A2J8PWN3"/>
<sequence length="79" mass="8782">MKSCQIPQVARALEQPHKATWPIFLSCSAYKKRNHTAKNSNFSSHREPWEDPESLMELAVHGDGSAGRGAENSSLCDLK</sequence>
<comment type="caution">
    <text evidence="2">The sequence shown here is derived from an EMBL/GenBank/DDBJ whole genome shotgun (WGS) entry which is preliminary data.</text>
</comment>
<name>A0A2J8PWN3_PANTR</name>
<evidence type="ECO:0000256" key="1">
    <source>
        <dbReference type="SAM" id="MobiDB-lite"/>
    </source>
</evidence>
<gene>
    <name evidence="2" type="ORF">CK820_G0053830</name>
</gene>
<protein>
    <submittedName>
        <fullName evidence="2">Uncharacterized protein</fullName>
    </submittedName>
</protein>
<evidence type="ECO:0000313" key="2">
    <source>
        <dbReference type="EMBL" id="PNI88427.1"/>
    </source>
</evidence>
<reference evidence="2 3" key="1">
    <citation type="submission" date="2017-12" db="EMBL/GenBank/DDBJ databases">
        <title>High-resolution comparative analysis of great ape genomes.</title>
        <authorList>
            <person name="Pollen A."/>
            <person name="Hastie A."/>
            <person name="Hormozdiari F."/>
            <person name="Dougherty M."/>
            <person name="Liu R."/>
            <person name="Chaisson M."/>
            <person name="Hoppe E."/>
            <person name="Hill C."/>
            <person name="Pang A."/>
            <person name="Hillier L."/>
            <person name="Baker C."/>
            <person name="Armstrong J."/>
            <person name="Shendure J."/>
            <person name="Paten B."/>
            <person name="Wilson R."/>
            <person name="Chao H."/>
            <person name="Schneider V."/>
            <person name="Ventura M."/>
            <person name="Kronenberg Z."/>
            <person name="Murali S."/>
            <person name="Gordon D."/>
            <person name="Cantsilieris S."/>
            <person name="Munson K."/>
            <person name="Nelson B."/>
            <person name="Raja A."/>
            <person name="Underwood J."/>
            <person name="Diekhans M."/>
            <person name="Fiddes I."/>
            <person name="Haussler D."/>
            <person name="Eichler E."/>
        </authorList>
    </citation>
    <scope>NUCLEOTIDE SEQUENCE [LARGE SCALE GENOMIC DNA]</scope>
    <source>
        <strain evidence="2">Yerkes chimp pedigree #C0471</strain>
    </source>
</reference>
<organism evidence="2 3">
    <name type="scientific">Pan troglodytes</name>
    <name type="common">Chimpanzee</name>
    <dbReference type="NCBI Taxonomy" id="9598"/>
    <lineage>
        <taxon>Eukaryota</taxon>
        <taxon>Metazoa</taxon>
        <taxon>Chordata</taxon>
        <taxon>Craniata</taxon>
        <taxon>Vertebrata</taxon>
        <taxon>Euteleostomi</taxon>
        <taxon>Mammalia</taxon>
        <taxon>Eutheria</taxon>
        <taxon>Euarchontoglires</taxon>
        <taxon>Primates</taxon>
        <taxon>Haplorrhini</taxon>
        <taxon>Catarrhini</taxon>
        <taxon>Hominidae</taxon>
        <taxon>Pan</taxon>
    </lineage>
</organism>
<dbReference type="EMBL" id="NBAG03000150">
    <property type="protein sequence ID" value="PNI88427.1"/>
    <property type="molecule type" value="Genomic_DNA"/>
</dbReference>
<accession>A0A2J8PWN3</accession>